<evidence type="ECO:0000256" key="5">
    <source>
        <dbReference type="SAM" id="MobiDB-lite"/>
    </source>
</evidence>
<keyword evidence="10" id="KW-1185">Reference proteome</keyword>
<keyword evidence="3 6" id="KW-1133">Transmembrane helix</keyword>
<evidence type="ECO:0000313" key="10">
    <source>
        <dbReference type="Proteomes" id="UP001597463"/>
    </source>
</evidence>
<reference evidence="10" key="1">
    <citation type="journal article" date="2019" name="Int. J. Syst. Evol. Microbiol.">
        <title>The Global Catalogue of Microorganisms (GCM) 10K type strain sequencing project: providing services to taxonomists for standard genome sequencing and annotation.</title>
        <authorList>
            <consortium name="The Broad Institute Genomics Platform"/>
            <consortium name="The Broad Institute Genome Sequencing Center for Infectious Disease"/>
            <person name="Wu L."/>
            <person name="Ma J."/>
        </authorList>
    </citation>
    <scope>NUCLEOTIDE SEQUENCE [LARGE SCALE GENOMIC DNA]</scope>
    <source>
        <strain evidence="10">TISTR 1906</strain>
    </source>
</reference>
<feature type="region of interest" description="Disordered" evidence="5">
    <location>
        <begin position="76"/>
        <end position="120"/>
    </location>
</feature>
<evidence type="ECO:0000256" key="4">
    <source>
        <dbReference type="ARBA" id="ARBA00023136"/>
    </source>
</evidence>
<evidence type="ECO:0000256" key="6">
    <source>
        <dbReference type="SAM" id="Phobius"/>
    </source>
</evidence>
<dbReference type="Proteomes" id="UP001597463">
    <property type="component" value="Unassembled WGS sequence"/>
</dbReference>
<feature type="signal peptide" evidence="7">
    <location>
        <begin position="1"/>
        <end position="20"/>
    </location>
</feature>
<dbReference type="EMBL" id="JBHUMV010000007">
    <property type="protein sequence ID" value="MFD2755439.1"/>
    <property type="molecule type" value="Genomic_DNA"/>
</dbReference>
<evidence type="ECO:0000256" key="2">
    <source>
        <dbReference type="ARBA" id="ARBA00022692"/>
    </source>
</evidence>
<protein>
    <submittedName>
        <fullName evidence="9">Lipopolysaccharide assembly LapA domain-containing protein</fullName>
    </submittedName>
</protein>
<sequence>MKYLLWLLKAAIFFTLFAFALNNQQDATVHFFFGTTWTAPLVLVVLAAFVLGLIVGVLGMVPRWWKHRTAARDAQAAARAQQAQPAQAEATTPNTKDATAGNVGVSPSSPVIVPSDVHGI</sequence>
<feature type="transmembrane region" description="Helical" evidence="6">
    <location>
        <begin position="36"/>
        <end position="58"/>
    </location>
</feature>
<keyword evidence="7" id="KW-0732">Signal</keyword>
<feature type="domain" description="Lipopolysaccharide assembly protein A" evidence="8">
    <location>
        <begin position="22"/>
        <end position="84"/>
    </location>
</feature>
<gene>
    <name evidence="9" type="ORF">ACFSW6_15190</name>
</gene>
<comment type="caution">
    <text evidence="9">The sequence shown here is derived from an EMBL/GenBank/DDBJ whole genome shotgun (WGS) entry which is preliminary data.</text>
</comment>
<organism evidence="9 10">
    <name type="scientific">Comamonas terrae</name>
    <dbReference type="NCBI Taxonomy" id="673548"/>
    <lineage>
        <taxon>Bacteria</taxon>
        <taxon>Pseudomonadati</taxon>
        <taxon>Pseudomonadota</taxon>
        <taxon>Betaproteobacteria</taxon>
        <taxon>Burkholderiales</taxon>
        <taxon>Comamonadaceae</taxon>
        <taxon>Comamonas</taxon>
    </lineage>
</organism>
<feature type="chain" id="PRO_5045300988" evidence="7">
    <location>
        <begin position="21"/>
        <end position="120"/>
    </location>
</feature>
<evidence type="ECO:0000256" key="1">
    <source>
        <dbReference type="ARBA" id="ARBA00022475"/>
    </source>
</evidence>
<dbReference type="Pfam" id="PF06305">
    <property type="entry name" value="LapA_dom"/>
    <property type="match status" value="1"/>
</dbReference>
<keyword evidence="2 6" id="KW-0812">Transmembrane</keyword>
<proteinExistence type="predicted"/>
<evidence type="ECO:0000313" key="9">
    <source>
        <dbReference type="EMBL" id="MFD2755439.1"/>
    </source>
</evidence>
<name>A0ABW5UR73_9BURK</name>
<evidence type="ECO:0000256" key="7">
    <source>
        <dbReference type="SAM" id="SignalP"/>
    </source>
</evidence>
<feature type="compositionally biased region" description="Low complexity" evidence="5">
    <location>
        <begin position="103"/>
        <end position="120"/>
    </location>
</feature>
<evidence type="ECO:0000256" key="3">
    <source>
        <dbReference type="ARBA" id="ARBA00022989"/>
    </source>
</evidence>
<evidence type="ECO:0000259" key="8">
    <source>
        <dbReference type="Pfam" id="PF06305"/>
    </source>
</evidence>
<accession>A0ABW5UR73</accession>
<keyword evidence="1" id="KW-1003">Cell membrane</keyword>
<dbReference type="InterPro" id="IPR010445">
    <property type="entry name" value="LapA_dom"/>
</dbReference>
<keyword evidence="4 6" id="KW-0472">Membrane</keyword>
<dbReference type="RefSeq" id="WP_066482460.1">
    <property type="nucleotide sequence ID" value="NZ_BCNT01000018.1"/>
</dbReference>
<feature type="compositionally biased region" description="Low complexity" evidence="5">
    <location>
        <begin position="76"/>
        <end position="92"/>
    </location>
</feature>